<dbReference type="Gene3D" id="1.10.3720.10">
    <property type="entry name" value="MetI-like"/>
    <property type="match status" value="1"/>
</dbReference>
<evidence type="ECO:0000256" key="4">
    <source>
        <dbReference type="ARBA" id="ARBA00022692"/>
    </source>
</evidence>
<protein>
    <submittedName>
        <fullName evidence="9">Sugar ABC transporter permease</fullName>
    </submittedName>
</protein>
<keyword evidence="6 7" id="KW-0472">Membrane</keyword>
<dbReference type="CDD" id="cd06261">
    <property type="entry name" value="TM_PBP2"/>
    <property type="match status" value="1"/>
</dbReference>
<comment type="caution">
    <text evidence="9">The sequence shown here is derived from an EMBL/GenBank/DDBJ whole genome shotgun (WGS) entry which is preliminary data.</text>
</comment>
<evidence type="ECO:0000256" key="1">
    <source>
        <dbReference type="ARBA" id="ARBA00004651"/>
    </source>
</evidence>
<dbReference type="InterPro" id="IPR035906">
    <property type="entry name" value="MetI-like_sf"/>
</dbReference>
<keyword evidence="5 7" id="KW-1133">Transmembrane helix</keyword>
<dbReference type="AlphaFoldDB" id="A0A4R5YL73"/>
<sequence length="306" mass="32909">MVVDTSARSAPSFRRRRRGPRIWALLFLAPSVIAIISFDYWPLLRTGFLSTQSTNLFGQPNGFVGVENFAAMIADADFWKTLGITVTFMVGSVVSKVVVGLAIALPLSRRLRGTSVFRASVLIPMAVSTAVAGLAFRALMTPSTGLFDVIANALGGSNVGWLTSTNVSLLSVIVVDVWTALGFTVLLLLAALDSIDRQVFEAADVDGARFWRRTTSITLPLITPTLFFIVVTQSIQALREFTIINVLTGGGPADSTRTLVIDIYDAAFGGTADYGASSARSLILLVLILALTAVQFGVLERRVNYR</sequence>
<evidence type="ECO:0000256" key="7">
    <source>
        <dbReference type="RuleBase" id="RU363032"/>
    </source>
</evidence>
<comment type="subcellular location">
    <subcellularLocation>
        <location evidence="1 7">Cell membrane</location>
        <topology evidence="1 7">Multi-pass membrane protein</topology>
    </subcellularLocation>
</comment>
<feature type="transmembrane region" description="Helical" evidence="7">
    <location>
        <begin position="217"/>
        <end position="238"/>
    </location>
</feature>
<feature type="transmembrane region" description="Helical" evidence="7">
    <location>
        <begin position="281"/>
        <end position="299"/>
    </location>
</feature>
<proteinExistence type="inferred from homology"/>
<dbReference type="PANTHER" id="PTHR30193">
    <property type="entry name" value="ABC TRANSPORTER PERMEASE PROTEIN"/>
    <property type="match status" value="1"/>
</dbReference>
<dbReference type="GO" id="GO:0005886">
    <property type="term" value="C:plasma membrane"/>
    <property type="evidence" value="ECO:0007669"/>
    <property type="project" value="UniProtKB-SubCell"/>
</dbReference>
<evidence type="ECO:0000256" key="2">
    <source>
        <dbReference type="ARBA" id="ARBA00022448"/>
    </source>
</evidence>
<dbReference type="PANTHER" id="PTHR30193:SF37">
    <property type="entry name" value="INNER MEMBRANE ABC TRANSPORTER PERMEASE PROTEIN YCJO"/>
    <property type="match status" value="1"/>
</dbReference>
<comment type="similarity">
    <text evidence="7">Belongs to the binding-protein-dependent transport system permease family.</text>
</comment>
<dbReference type="InterPro" id="IPR051393">
    <property type="entry name" value="ABC_transporter_permease"/>
</dbReference>
<dbReference type="EMBL" id="SMZX01000001">
    <property type="protein sequence ID" value="TDL46006.1"/>
    <property type="molecule type" value="Genomic_DNA"/>
</dbReference>
<evidence type="ECO:0000256" key="6">
    <source>
        <dbReference type="ARBA" id="ARBA00023136"/>
    </source>
</evidence>
<dbReference type="PROSITE" id="PS50928">
    <property type="entry name" value="ABC_TM1"/>
    <property type="match status" value="1"/>
</dbReference>
<evidence type="ECO:0000256" key="5">
    <source>
        <dbReference type="ARBA" id="ARBA00022989"/>
    </source>
</evidence>
<feature type="domain" description="ABC transmembrane type-1" evidence="8">
    <location>
        <begin position="82"/>
        <end position="295"/>
    </location>
</feature>
<reference evidence="9 10" key="1">
    <citation type="submission" date="2019-03" db="EMBL/GenBank/DDBJ databases">
        <title>Genome Sequencing and Assembly of Various Microbes Isolated from Partially Reclaimed Soil and Acid Mine Drainage (AMD) Site.</title>
        <authorList>
            <person name="Steinbock B."/>
            <person name="Bechtold R."/>
            <person name="Sevigny J.L."/>
            <person name="Thomas D."/>
            <person name="Cuthill L.R."/>
            <person name="Aveiro Johannsen E.J."/>
            <person name="Thomas K."/>
            <person name="Ghosh A."/>
        </authorList>
    </citation>
    <scope>NUCLEOTIDE SEQUENCE [LARGE SCALE GENOMIC DNA]</scope>
    <source>
        <strain evidence="9 10">F-B2</strain>
    </source>
</reference>
<feature type="transmembrane region" description="Helical" evidence="7">
    <location>
        <begin position="167"/>
        <end position="192"/>
    </location>
</feature>
<dbReference type="GO" id="GO:0055085">
    <property type="term" value="P:transmembrane transport"/>
    <property type="evidence" value="ECO:0007669"/>
    <property type="project" value="InterPro"/>
</dbReference>
<dbReference type="Pfam" id="PF00528">
    <property type="entry name" value="BPD_transp_1"/>
    <property type="match status" value="1"/>
</dbReference>
<evidence type="ECO:0000313" key="10">
    <source>
        <dbReference type="Proteomes" id="UP000295633"/>
    </source>
</evidence>
<accession>A0A4R5YL73</accession>
<dbReference type="InterPro" id="IPR000515">
    <property type="entry name" value="MetI-like"/>
</dbReference>
<keyword evidence="2 7" id="KW-0813">Transport</keyword>
<evidence type="ECO:0000259" key="8">
    <source>
        <dbReference type="PROSITE" id="PS50928"/>
    </source>
</evidence>
<feature type="transmembrane region" description="Helical" evidence="7">
    <location>
        <begin position="22"/>
        <end position="41"/>
    </location>
</feature>
<evidence type="ECO:0000313" key="9">
    <source>
        <dbReference type="EMBL" id="TDL46006.1"/>
    </source>
</evidence>
<evidence type="ECO:0000256" key="3">
    <source>
        <dbReference type="ARBA" id="ARBA00022475"/>
    </source>
</evidence>
<organism evidence="9 10">
    <name type="scientific">Microbacterium oleivorans</name>
    <dbReference type="NCBI Taxonomy" id="273677"/>
    <lineage>
        <taxon>Bacteria</taxon>
        <taxon>Bacillati</taxon>
        <taxon>Actinomycetota</taxon>
        <taxon>Actinomycetes</taxon>
        <taxon>Micrococcales</taxon>
        <taxon>Microbacteriaceae</taxon>
        <taxon>Microbacterium</taxon>
    </lineage>
</organism>
<dbReference type="Proteomes" id="UP000295633">
    <property type="component" value="Unassembled WGS sequence"/>
</dbReference>
<gene>
    <name evidence="9" type="ORF">E2R54_06115</name>
</gene>
<keyword evidence="4 7" id="KW-0812">Transmembrane</keyword>
<feature type="transmembrane region" description="Helical" evidence="7">
    <location>
        <begin position="119"/>
        <end position="139"/>
    </location>
</feature>
<keyword evidence="3" id="KW-1003">Cell membrane</keyword>
<name>A0A4R5YL73_9MICO</name>
<dbReference type="SUPFAM" id="SSF161098">
    <property type="entry name" value="MetI-like"/>
    <property type="match status" value="1"/>
</dbReference>
<feature type="transmembrane region" description="Helical" evidence="7">
    <location>
        <begin position="82"/>
        <end position="107"/>
    </location>
</feature>